<protein>
    <recommendedName>
        <fullName evidence="4">OmpA family protein</fullName>
    </recommendedName>
</protein>
<keyword evidence="3" id="KW-1185">Reference proteome</keyword>
<dbReference type="AlphaFoldDB" id="A0A1M4W6I6"/>
<gene>
    <name evidence="2" type="ORF">SAMN05444405_1033</name>
</gene>
<keyword evidence="1" id="KW-1133">Transmembrane helix</keyword>
<feature type="transmembrane region" description="Helical" evidence="1">
    <location>
        <begin position="6"/>
        <end position="28"/>
    </location>
</feature>
<dbReference type="RefSeq" id="WP_139261237.1">
    <property type="nucleotide sequence ID" value="NZ_FQTV01000003.1"/>
</dbReference>
<dbReference type="EMBL" id="FQTV01000003">
    <property type="protein sequence ID" value="SHE76894.1"/>
    <property type="molecule type" value="Genomic_DNA"/>
</dbReference>
<dbReference type="Proteomes" id="UP000184509">
    <property type="component" value="Unassembled WGS sequence"/>
</dbReference>
<evidence type="ECO:0000256" key="1">
    <source>
        <dbReference type="SAM" id="Phobius"/>
    </source>
</evidence>
<name>A0A1M4W6I6_9BACE</name>
<organism evidence="2 3">
    <name type="scientific">Bacteroides luti</name>
    <dbReference type="NCBI Taxonomy" id="1297750"/>
    <lineage>
        <taxon>Bacteria</taxon>
        <taxon>Pseudomonadati</taxon>
        <taxon>Bacteroidota</taxon>
        <taxon>Bacteroidia</taxon>
        <taxon>Bacteroidales</taxon>
        <taxon>Bacteroidaceae</taxon>
        <taxon>Bacteroides</taxon>
    </lineage>
</organism>
<evidence type="ECO:0000313" key="2">
    <source>
        <dbReference type="EMBL" id="SHE76894.1"/>
    </source>
</evidence>
<dbReference type="STRING" id="1297750.SAMN05444405_1033"/>
<reference evidence="2 3" key="1">
    <citation type="submission" date="2016-11" db="EMBL/GenBank/DDBJ databases">
        <authorList>
            <person name="Jaros S."/>
            <person name="Januszkiewicz K."/>
            <person name="Wedrychowicz H."/>
        </authorList>
    </citation>
    <scope>NUCLEOTIDE SEQUENCE [LARGE SCALE GENOMIC DNA]</scope>
    <source>
        <strain evidence="2 3">DSM 26991</strain>
    </source>
</reference>
<evidence type="ECO:0000313" key="3">
    <source>
        <dbReference type="Proteomes" id="UP000184509"/>
    </source>
</evidence>
<keyword evidence="1" id="KW-0812">Transmembrane</keyword>
<dbReference type="OrthoDB" id="1036975at2"/>
<sequence>MKRKDLFWPAFVGLLTIMFVIMLVLFGLSFKVFTQNTIEITEQNKRLKGLEKEYLHTRRVNNEIESLASDTVFEYLPSCNKFIVRALKGKEIFVCNSSELKEAYLKEMIVAGHSLEAYINRVNKADWRASFLLIVEGHLGSWCDNNIPRNSDQAYHLSYQRALGIFRLWEKAGIVFKKQNVEILISGRAFGGQCRTIHGKDNYFVIQLLSKRVGDRL</sequence>
<evidence type="ECO:0008006" key="4">
    <source>
        <dbReference type="Google" id="ProtNLM"/>
    </source>
</evidence>
<keyword evidence="1" id="KW-0472">Membrane</keyword>
<proteinExistence type="predicted"/>
<accession>A0A1M4W6I6</accession>